<dbReference type="AlphaFoldDB" id="B7KIV1"/>
<keyword evidence="3" id="KW-1185">Reference proteome</keyword>
<dbReference type="Gene3D" id="3.90.1570.10">
    <property type="entry name" value="tt1808, chain A"/>
    <property type="match status" value="1"/>
</dbReference>
<dbReference type="OrthoDB" id="455378at2"/>
<name>B7KIV1_GLOC7</name>
<reference evidence="3" key="1">
    <citation type="journal article" date="2011" name="MBio">
        <title>Novel metabolic attributes of the genus Cyanothece, comprising a group of unicellular nitrogen-fixing Cyanobacteria.</title>
        <authorList>
            <person name="Bandyopadhyay A."/>
            <person name="Elvitigala T."/>
            <person name="Welsh E."/>
            <person name="Stockel J."/>
            <person name="Liberton M."/>
            <person name="Min H."/>
            <person name="Sherman L.A."/>
            <person name="Pakrasi H.B."/>
        </authorList>
    </citation>
    <scope>NUCLEOTIDE SEQUENCE [LARGE SCALE GENOMIC DNA]</scope>
    <source>
        <strain evidence="3">PCC 7424</strain>
    </source>
</reference>
<evidence type="ECO:0000313" key="2">
    <source>
        <dbReference type="EMBL" id="ACK70787.1"/>
    </source>
</evidence>
<sequence>MNILTLKLDPVIKLTSDEFFKICQENPDLKLERTAKGELIIMSPTGGETGKRNSDISGQLWLWNEQTQLGEVFDSSTGFSLPNGADRSPDAAWVEKSRWEALTPSQREKFIPLCPDFVIELLSPSDSLKKTQEKMQEYKDNGCRLGWLINRQKKEVEIYRIDQKVEVLNCPKTLSGENILPNFVLNLDKIFT</sequence>
<evidence type="ECO:0000259" key="1">
    <source>
        <dbReference type="Pfam" id="PF05685"/>
    </source>
</evidence>
<gene>
    <name evidence="2" type="ordered locus">PCC7424_2366</name>
</gene>
<dbReference type="RefSeq" id="WP_015954391.1">
    <property type="nucleotide sequence ID" value="NC_011729.1"/>
</dbReference>
<dbReference type="InterPro" id="IPR008538">
    <property type="entry name" value="Uma2"/>
</dbReference>
<dbReference type="SUPFAM" id="SSF52980">
    <property type="entry name" value="Restriction endonuclease-like"/>
    <property type="match status" value="1"/>
</dbReference>
<evidence type="ECO:0000313" key="3">
    <source>
        <dbReference type="Proteomes" id="UP000002384"/>
    </source>
</evidence>
<dbReference type="CDD" id="cd06260">
    <property type="entry name" value="DUF820-like"/>
    <property type="match status" value="1"/>
</dbReference>
<dbReference type="KEGG" id="cyc:PCC7424_2366"/>
<dbReference type="PANTHER" id="PTHR34107:SF7">
    <property type="entry name" value="SLR2092 PROTEIN"/>
    <property type="match status" value="1"/>
</dbReference>
<dbReference type="InterPro" id="IPR012296">
    <property type="entry name" value="Nuclease_put_TT1808"/>
</dbReference>
<dbReference type="Pfam" id="PF05685">
    <property type="entry name" value="Uma2"/>
    <property type="match status" value="1"/>
</dbReference>
<accession>B7KIV1</accession>
<proteinExistence type="predicted"/>
<dbReference type="HOGENOM" id="CLU_076312_3_0_3"/>
<feature type="domain" description="Putative restriction endonuclease" evidence="1">
    <location>
        <begin position="17"/>
        <end position="187"/>
    </location>
</feature>
<dbReference type="STRING" id="65393.PCC7424_2366"/>
<protein>
    <recommendedName>
        <fullName evidence="1">Putative restriction endonuclease domain-containing protein</fullName>
    </recommendedName>
</protein>
<dbReference type="PANTHER" id="PTHR34107">
    <property type="entry name" value="SLL0198 PROTEIN-RELATED"/>
    <property type="match status" value="1"/>
</dbReference>
<dbReference type="EMBL" id="CP001291">
    <property type="protein sequence ID" value="ACK70787.1"/>
    <property type="molecule type" value="Genomic_DNA"/>
</dbReference>
<organism evidence="2 3">
    <name type="scientific">Gloeothece citriformis (strain PCC 7424)</name>
    <name type="common">Cyanothece sp. (strain PCC 7424)</name>
    <dbReference type="NCBI Taxonomy" id="65393"/>
    <lineage>
        <taxon>Bacteria</taxon>
        <taxon>Bacillati</taxon>
        <taxon>Cyanobacteriota</taxon>
        <taxon>Cyanophyceae</taxon>
        <taxon>Oscillatoriophycideae</taxon>
        <taxon>Chroococcales</taxon>
        <taxon>Aphanothecaceae</taxon>
        <taxon>Gloeothece</taxon>
        <taxon>Gloeothece citriformis</taxon>
    </lineage>
</organism>
<dbReference type="eggNOG" id="COG4636">
    <property type="taxonomic scope" value="Bacteria"/>
</dbReference>
<dbReference type="Proteomes" id="UP000002384">
    <property type="component" value="Chromosome"/>
</dbReference>
<dbReference type="InterPro" id="IPR011335">
    <property type="entry name" value="Restrct_endonuc-II-like"/>
</dbReference>